<feature type="coiled-coil region" evidence="1">
    <location>
        <begin position="139"/>
        <end position="166"/>
    </location>
</feature>
<protein>
    <submittedName>
        <fullName evidence="2">Nitrogen regulation protein</fullName>
    </submittedName>
</protein>
<dbReference type="SUPFAM" id="SSF52172">
    <property type="entry name" value="CheY-like"/>
    <property type="match status" value="1"/>
</dbReference>
<dbReference type="InterPro" id="IPR011006">
    <property type="entry name" value="CheY-like_superfamily"/>
</dbReference>
<dbReference type="PATRIC" id="fig|993516.3.peg.3220"/>
<accession>L7CH49</accession>
<dbReference type="EMBL" id="AMWG01000075">
    <property type="protein sequence ID" value="ELP33175.1"/>
    <property type="molecule type" value="Genomic_DNA"/>
</dbReference>
<dbReference type="AlphaFoldDB" id="L7CH49"/>
<dbReference type="Gene3D" id="3.40.50.2300">
    <property type="match status" value="1"/>
</dbReference>
<reference evidence="2 3" key="1">
    <citation type="journal article" date="2013" name="Mar. Genomics">
        <title>Expression of sulfatases in Rhodopirellula baltica and the diversity of sulfatases in the genus Rhodopirellula.</title>
        <authorList>
            <person name="Wegner C.E."/>
            <person name="Richter-Heitmann T."/>
            <person name="Klindworth A."/>
            <person name="Klockow C."/>
            <person name="Richter M."/>
            <person name="Achstetter T."/>
            <person name="Glockner F.O."/>
            <person name="Harder J."/>
        </authorList>
    </citation>
    <scope>NUCLEOTIDE SEQUENCE [LARGE SCALE GENOMIC DNA]</scope>
    <source>
        <strain evidence="2 3">SWK14</strain>
    </source>
</reference>
<organism evidence="2 3">
    <name type="scientific">Rhodopirellula baltica SWK14</name>
    <dbReference type="NCBI Taxonomy" id="993516"/>
    <lineage>
        <taxon>Bacteria</taxon>
        <taxon>Pseudomonadati</taxon>
        <taxon>Planctomycetota</taxon>
        <taxon>Planctomycetia</taxon>
        <taxon>Pirellulales</taxon>
        <taxon>Pirellulaceae</taxon>
        <taxon>Rhodopirellula</taxon>
    </lineage>
</organism>
<dbReference type="Proteomes" id="UP000010959">
    <property type="component" value="Unassembled WGS sequence"/>
</dbReference>
<dbReference type="PANTHER" id="PTHR43367">
    <property type="match status" value="1"/>
</dbReference>
<comment type="caution">
    <text evidence="2">The sequence shown here is derived from an EMBL/GenBank/DDBJ whole genome shotgun (WGS) entry which is preliminary data.</text>
</comment>
<sequence>MPQTAAGGSVLRMKDSNLKIYLASGDDGQRKVLQANLELLTHQVELSTSSPAVMIRRCQENPPDIAVVGTRFESDDCFKLLNELSELNVCPAVAVLEHQDIDRSHRLMADQVMGVLVQPVNDRDLRTAIYLARRRFDQSKLMKQRIDELKETLENIDDESEEASHE</sequence>
<evidence type="ECO:0000256" key="1">
    <source>
        <dbReference type="SAM" id="Coils"/>
    </source>
</evidence>
<keyword evidence="1" id="KW-0175">Coiled coil</keyword>
<evidence type="ECO:0000313" key="2">
    <source>
        <dbReference type="EMBL" id="ELP33175.1"/>
    </source>
</evidence>
<proteinExistence type="predicted"/>
<name>L7CH49_RHOBT</name>
<gene>
    <name evidence="2" type="ORF">RBSWK_03021</name>
</gene>
<evidence type="ECO:0000313" key="3">
    <source>
        <dbReference type="Proteomes" id="UP000010959"/>
    </source>
</evidence>
<dbReference type="PANTHER" id="PTHR43367:SF1">
    <property type="entry name" value="TWO-COMPONENT RESPONSE REGULATOR-LIKE APRR6-RELATED"/>
    <property type="match status" value="1"/>
</dbReference>